<feature type="domain" description="Beta-lactamase-related" evidence="2">
    <location>
        <begin position="69"/>
        <end position="312"/>
    </location>
</feature>
<organism evidence="3 4">
    <name type="scientific">Weissella confusa</name>
    <name type="common">Lactobacillus confusus</name>
    <dbReference type="NCBI Taxonomy" id="1583"/>
    <lineage>
        <taxon>Bacteria</taxon>
        <taxon>Bacillati</taxon>
        <taxon>Bacillota</taxon>
        <taxon>Bacilli</taxon>
        <taxon>Lactobacillales</taxon>
        <taxon>Lactobacillaceae</taxon>
        <taxon>Weissella</taxon>
    </lineage>
</organism>
<evidence type="ECO:0000313" key="3">
    <source>
        <dbReference type="EMBL" id="NBA12562.1"/>
    </source>
</evidence>
<evidence type="ECO:0000313" key="4">
    <source>
        <dbReference type="Proteomes" id="UP000719917"/>
    </source>
</evidence>
<keyword evidence="1" id="KW-1133">Transmembrane helix</keyword>
<keyword evidence="1" id="KW-0472">Membrane</keyword>
<dbReference type="InterPro" id="IPR050491">
    <property type="entry name" value="AmpC-like"/>
</dbReference>
<dbReference type="PANTHER" id="PTHR46825">
    <property type="entry name" value="D-ALANYL-D-ALANINE-CARBOXYPEPTIDASE/ENDOPEPTIDASE AMPH"/>
    <property type="match status" value="1"/>
</dbReference>
<dbReference type="Pfam" id="PF00144">
    <property type="entry name" value="Beta-lactamase"/>
    <property type="match status" value="1"/>
</dbReference>
<protein>
    <submittedName>
        <fullName evidence="3">Serine hydrolase</fullName>
    </submittedName>
</protein>
<dbReference type="PANTHER" id="PTHR46825:SF9">
    <property type="entry name" value="BETA-LACTAMASE-RELATED DOMAIN-CONTAINING PROTEIN"/>
    <property type="match status" value="1"/>
</dbReference>
<keyword evidence="1" id="KW-0812">Transmembrane</keyword>
<dbReference type="SUPFAM" id="SSF56601">
    <property type="entry name" value="beta-lactamase/transpeptidase-like"/>
    <property type="match status" value="1"/>
</dbReference>
<dbReference type="GO" id="GO:0016787">
    <property type="term" value="F:hydrolase activity"/>
    <property type="evidence" value="ECO:0007669"/>
    <property type="project" value="UniProtKB-KW"/>
</dbReference>
<keyword evidence="3" id="KW-0378">Hydrolase</keyword>
<dbReference type="Gene3D" id="3.40.710.10">
    <property type="entry name" value="DD-peptidase/beta-lactamase superfamily"/>
    <property type="match status" value="1"/>
</dbReference>
<dbReference type="AlphaFoldDB" id="A0AAJ2YZE7"/>
<reference evidence="3" key="1">
    <citation type="submission" date="2020-01" db="EMBL/GenBank/DDBJ databases">
        <title>First Reported Case and Whole Genome of Weissella confusa in an Equid.</title>
        <authorList>
            <person name="Little S.V."/>
            <person name="Lawhon S.D."/>
        </authorList>
    </citation>
    <scope>NUCLEOTIDE SEQUENCE</scope>
    <source>
        <strain evidence="3">718955</strain>
    </source>
</reference>
<proteinExistence type="predicted"/>
<sequence length="378" mass="41355">MSAHLKLGIGIVVIIIVALGVFVGLNEPNKTAEEKAPVTKHAQAKKIVPIKLRDVNKAVAPSGTLGAQVDQRVKESHHSGTLLVAQDGKIIINQGYGLANKSANTPTTAKSLYGIASIQKNLTAMLVMQQVAAGKIHLTDKVSQYLPELPDADTVTVQQLLNMTAGYNQVGKTEDKLDEAGYVDFGLKHLTMDQRSAWYYSAGNYVALVGILREVTGKSYDQLLDKTFKKQFAIAYTNYNEFVNSPDRVENYGADGNPYFDNPSIFNREVGTGSIEMTTGNLYKLLHEELAGKLISKDLLQQMLVTGPNENYAAGMYDDGNAYRLHGVLLGFEPSVKTTKDGKTMVIWLSNENTAKTKENYNMVNQIFDTVTGTPITQ</sequence>
<accession>A0AAJ2YZE7</accession>
<name>A0AAJ2YZE7_WEICO</name>
<evidence type="ECO:0000259" key="2">
    <source>
        <dbReference type="Pfam" id="PF00144"/>
    </source>
</evidence>
<dbReference type="InterPro" id="IPR001466">
    <property type="entry name" value="Beta-lactam-related"/>
</dbReference>
<dbReference type="EMBL" id="JAAAMQ010000038">
    <property type="protein sequence ID" value="NBA12562.1"/>
    <property type="molecule type" value="Genomic_DNA"/>
</dbReference>
<comment type="caution">
    <text evidence="3">The sequence shown here is derived from an EMBL/GenBank/DDBJ whole genome shotgun (WGS) entry which is preliminary data.</text>
</comment>
<gene>
    <name evidence="3" type="ORF">GTU77_10255</name>
</gene>
<dbReference type="Proteomes" id="UP000719917">
    <property type="component" value="Unassembled WGS sequence"/>
</dbReference>
<evidence type="ECO:0000256" key="1">
    <source>
        <dbReference type="SAM" id="Phobius"/>
    </source>
</evidence>
<feature type="transmembrane region" description="Helical" evidence="1">
    <location>
        <begin position="7"/>
        <end position="25"/>
    </location>
</feature>
<dbReference type="InterPro" id="IPR012338">
    <property type="entry name" value="Beta-lactam/transpept-like"/>
</dbReference>